<name>A0A8S5PCI6_9CAUD</name>
<proteinExistence type="predicted"/>
<dbReference type="EMBL" id="BK015384">
    <property type="protein sequence ID" value="DAE04155.1"/>
    <property type="molecule type" value="Genomic_DNA"/>
</dbReference>
<organism evidence="1">
    <name type="scientific">Siphoviridae sp. ctmpG14</name>
    <dbReference type="NCBI Taxonomy" id="2825654"/>
    <lineage>
        <taxon>Viruses</taxon>
        <taxon>Duplodnaviria</taxon>
        <taxon>Heunggongvirae</taxon>
        <taxon>Uroviricota</taxon>
        <taxon>Caudoviricetes</taxon>
    </lineage>
</organism>
<protein>
    <submittedName>
        <fullName evidence="1">Uncharacterized protein</fullName>
    </submittedName>
</protein>
<sequence>MTCGFINSAGTDLDSIFAVKNSNAGALGFQCSNGQDLGNRYSNLNTLGYAVGFQNSAGTDIGYLRGNQSSLTKTITIPCIMLYDTFNPNFIGFCYFDESRYSSALPLQDPLYVEGKWSSMTIPTTSFGTHRKGLVLSGKLCTTKYDASAQGSTALDELSNITATLTEGSRETRRSPGIIGGYTDNTVILNSTLTYTIT</sequence>
<accession>A0A8S5PCI6</accession>
<evidence type="ECO:0000313" key="1">
    <source>
        <dbReference type="EMBL" id="DAE04155.1"/>
    </source>
</evidence>
<reference evidence="1" key="1">
    <citation type="journal article" date="2021" name="Proc. Natl. Acad. Sci. U.S.A.">
        <title>A Catalog of Tens of Thousands of Viruses from Human Metagenomes Reveals Hidden Associations with Chronic Diseases.</title>
        <authorList>
            <person name="Tisza M.J."/>
            <person name="Buck C.B."/>
        </authorList>
    </citation>
    <scope>NUCLEOTIDE SEQUENCE</scope>
    <source>
        <strain evidence="1">CtmpG14</strain>
    </source>
</reference>